<dbReference type="EC" id="5.4.99.-" evidence="4"/>
<organism evidence="6 7">
    <name type="scientific">Ligilactobacillus hayakitensis DSM 18933 = JCM 14209</name>
    <dbReference type="NCBI Taxonomy" id="1423755"/>
    <lineage>
        <taxon>Bacteria</taxon>
        <taxon>Bacillati</taxon>
        <taxon>Bacillota</taxon>
        <taxon>Bacilli</taxon>
        <taxon>Lactobacillales</taxon>
        <taxon>Lactobacillaceae</taxon>
        <taxon>Ligilactobacillus</taxon>
    </lineage>
</organism>
<dbReference type="PANTHER" id="PTHR21600:SF87">
    <property type="entry name" value="RNA PSEUDOURIDYLATE SYNTHASE DOMAIN-CONTAINING PROTEIN 1"/>
    <property type="match status" value="1"/>
</dbReference>
<dbReference type="Pfam" id="PF00849">
    <property type="entry name" value="PseudoU_synth_2"/>
    <property type="match status" value="1"/>
</dbReference>
<dbReference type="InterPro" id="IPR006225">
    <property type="entry name" value="PsdUridine_synth_RluC/D"/>
</dbReference>
<dbReference type="PROSITE" id="PS01129">
    <property type="entry name" value="PSI_RLU"/>
    <property type="match status" value="1"/>
</dbReference>
<gene>
    <name evidence="6" type="ORF">FC40_GL001495</name>
</gene>
<evidence type="ECO:0000256" key="3">
    <source>
        <dbReference type="PIRSR" id="PIRSR606225-1"/>
    </source>
</evidence>
<keyword evidence="7" id="KW-1185">Reference proteome</keyword>
<dbReference type="InterPro" id="IPR006224">
    <property type="entry name" value="PsdUridine_synth_RluA-like_CS"/>
</dbReference>
<comment type="catalytic activity">
    <reaction evidence="1 4">
        <text>a uridine in RNA = a pseudouridine in RNA</text>
        <dbReference type="Rhea" id="RHEA:48348"/>
        <dbReference type="Rhea" id="RHEA-COMP:12068"/>
        <dbReference type="Rhea" id="RHEA-COMP:12069"/>
        <dbReference type="ChEBI" id="CHEBI:65314"/>
        <dbReference type="ChEBI" id="CHEBI:65315"/>
    </reaction>
</comment>
<dbReference type="InterPro" id="IPR050188">
    <property type="entry name" value="RluA_PseudoU_synthase"/>
</dbReference>
<dbReference type="Proteomes" id="UP000051054">
    <property type="component" value="Unassembled WGS sequence"/>
</dbReference>
<feature type="domain" description="Pseudouridine synthase RsuA/RluA-like" evidence="5">
    <location>
        <begin position="90"/>
        <end position="239"/>
    </location>
</feature>
<dbReference type="GO" id="GO:0000455">
    <property type="term" value="P:enzyme-directed rRNA pseudouridine synthesis"/>
    <property type="evidence" value="ECO:0007669"/>
    <property type="project" value="TreeGrafter"/>
</dbReference>
<dbReference type="CDD" id="cd02869">
    <property type="entry name" value="PseudoU_synth_RluA_like"/>
    <property type="match status" value="1"/>
</dbReference>
<evidence type="ECO:0000256" key="2">
    <source>
        <dbReference type="ARBA" id="ARBA00010876"/>
    </source>
</evidence>
<evidence type="ECO:0000313" key="7">
    <source>
        <dbReference type="Proteomes" id="UP000051054"/>
    </source>
</evidence>
<reference evidence="6 7" key="1">
    <citation type="journal article" date="2015" name="Genome Announc.">
        <title>Expanding the biotechnology potential of lactobacilli through comparative genomics of 213 strains and associated genera.</title>
        <authorList>
            <person name="Sun Z."/>
            <person name="Harris H.M."/>
            <person name="McCann A."/>
            <person name="Guo C."/>
            <person name="Argimon S."/>
            <person name="Zhang W."/>
            <person name="Yang X."/>
            <person name="Jeffery I.B."/>
            <person name="Cooney J.C."/>
            <person name="Kagawa T.F."/>
            <person name="Liu W."/>
            <person name="Song Y."/>
            <person name="Salvetti E."/>
            <person name="Wrobel A."/>
            <person name="Rasinkangas P."/>
            <person name="Parkhill J."/>
            <person name="Rea M.C."/>
            <person name="O'Sullivan O."/>
            <person name="Ritari J."/>
            <person name="Douillard F.P."/>
            <person name="Paul Ross R."/>
            <person name="Yang R."/>
            <person name="Briner A.E."/>
            <person name="Felis G.E."/>
            <person name="de Vos W.M."/>
            <person name="Barrangou R."/>
            <person name="Klaenhammer T.R."/>
            <person name="Caufield P.W."/>
            <person name="Cui Y."/>
            <person name="Zhang H."/>
            <person name="O'Toole P.W."/>
        </authorList>
    </citation>
    <scope>NUCLEOTIDE SEQUENCE [LARGE SCALE GENOMIC DNA]</scope>
    <source>
        <strain evidence="6 7">DSM 18933</strain>
    </source>
</reference>
<dbReference type="InterPro" id="IPR020103">
    <property type="entry name" value="PsdUridine_synth_cat_dom_sf"/>
</dbReference>
<dbReference type="Gene3D" id="3.30.2350.10">
    <property type="entry name" value="Pseudouridine synthase"/>
    <property type="match status" value="1"/>
</dbReference>
<evidence type="ECO:0000259" key="5">
    <source>
        <dbReference type="Pfam" id="PF00849"/>
    </source>
</evidence>
<dbReference type="SUPFAM" id="SSF55120">
    <property type="entry name" value="Pseudouridine synthase"/>
    <property type="match status" value="1"/>
</dbReference>
<dbReference type="InterPro" id="IPR006145">
    <property type="entry name" value="PsdUridine_synth_RsuA/RluA"/>
</dbReference>
<proteinExistence type="inferred from homology"/>
<dbReference type="PANTHER" id="PTHR21600">
    <property type="entry name" value="MITOCHONDRIAL RNA PSEUDOURIDINE SYNTHASE"/>
    <property type="match status" value="1"/>
</dbReference>
<dbReference type="EMBL" id="AZGD01000037">
    <property type="protein sequence ID" value="KRM19644.1"/>
    <property type="molecule type" value="Genomic_DNA"/>
</dbReference>
<dbReference type="NCBIfam" id="TIGR00005">
    <property type="entry name" value="rluA_subfam"/>
    <property type="match status" value="1"/>
</dbReference>
<dbReference type="STRING" id="1423755.FC40_GL001495"/>
<name>A0A0R1WZN8_9LACO</name>
<dbReference type="AlphaFoldDB" id="A0A0R1WZN8"/>
<dbReference type="GO" id="GO:0003723">
    <property type="term" value="F:RNA binding"/>
    <property type="evidence" value="ECO:0007669"/>
    <property type="project" value="InterPro"/>
</dbReference>
<dbReference type="GO" id="GO:0140098">
    <property type="term" value="F:catalytic activity, acting on RNA"/>
    <property type="evidence" value="ECO:0007669"/>
    <property type="project" value="UniProtKB-ARBA"/>
</dbReference>
<sequence>MLKKQVNAEFSGMTVRELLAKGWLLPRKFIHFLRINKNITFNGKYRNMNEKVHAGEVVVMKFEGQEFRTQTSNYLIDDGYKIDVLYENDDLLVVNKPAGIKSHPNQPLEKGTLMNYVAAYLKDKDAQPYMVHRLDMQTSGAMIIAKNPVVVPILDLLISQGIIKREYLAKVSGHLPKSKGKIDFAIGKDPTDKRKRKIDGPQAKSALTYYEVLEFDDKTSLVALQLRTGRTHQLRVHLQGMGTPIIGDPLYNHDDNEQMLLHGAKQRLVIPFTNEHLVIEAPLPQYFSSN</sequence>
<keyword evidence="4" id="KW-0413">Isomerase</keyword>
<evidence type="ECO:0000256" key="4">
    <source>
        <dbReference type="RuleBase" id="RU362028"/>
    </source>
</evidence>
<evidence type="ECO:0000256" key="1">
    <source>
        <dbReference type="ARBA" id="ARBA00000073"/>
    </source>
</evidence>
<comment type="caution">
    <text evidence="6">The sequence shown here is derived from an EMBL/GenBank/DDBJ whole genome shotgun (WGS) entry which is preliminary data.</text>
</comment>
<comment type="function">
    <text evidence="4">Responsible for synthesis of pseudouridine from uracil.</text>
</comment>
<comment type="similarity">
    <text evidence="2 4">Belongs to the pseudouridine synthase RluA family.</text>
</comment>
<feature type="active site" evidence="3">
    <location>
        <position position="135"/>
    </location>
</feature>
<dbReference type="GO" id="GO:0009982">
    <property type="term" value="F:pseudouridine synthase activity"/>
    <property type="evidence" value="ECO:0007669"/>
    <property type="project" value="InterPro"/>
</dbReference>
<evidence type="ECO:0000313" key="6">
    <source>
        <dbReference type="EMBL" id="KRM19644.1"/>
    </source>
</evidence>
<accession>A0A0R1WZN8</accession>
<dbReference type="PATRIC" id="fig|1423755.3.peg.1585"/>
<protein>
    <recommendedName>
        <fullName evidence="4">Pseudouridine synthase</fullName>
        <ecNumber evidence="4">5.4.99.-</ecNumber>
    </recommendedName>
</protein>
<dbReference type="eggNOG" id="COG0564">
    <property type="taxonomic scope" value="Bacteria"/>
</dbReference>